<evidence type="ECO:0000256" key="2">
    <source>
        <dbReference type="ARBA" id="ARBA00022517"/>
    </source>
</evidence>
<keyword evidence="4" id="KW-0479">Metal-binding</keyword>
<evidence type="ECO:0000313" key="16">
    <source>
        <dbReference type="EMBL" id="EPE25646.1"/>
    </source>
</evidence>
<evidence type="ECO:0000256" key="4">
    <source>
        <dbReference type="ARBA" id="ARBA00022723"/>
    </source>
</evidence>
<dbReference type="SUPFAM" id="SSF144232">
    <property type="entry name" value="HIT/MYND zinc finger-like"/>
    <property type="match status" value="1"/>
</dbReference>
<protein>
    <recommendedName>
        <fullName evidence="11">Box C/D snoRNA protein 1</fullName>
    </recommendedName>
    <alternativeName>
        <fullName evidence="12">Zinc finger HIT domain-containing protein 6</fullName>
    </alternativeName>
</protein>
<evidence type="ECO:0000259" key="15">
    <source>
        <dbReference type="PROSITE" id="PS51083"/>
    </source>
</evidence>
<dbReference type="HOGENOM" id="CLU_025524_5_1_1"/>
<dbReference type="CDD" id="cd23023">
    <property type="entry name" value="zf-HIT_BCD1"/>
    <property type="match status" value="1"/>
</dbReference>
<dbReference type="GO" id="GO:0000463">
    <property type="term" value="P:maturation of LSU-rRNA from tricistronic rRNA transcript (SSU-rRNA, 5.8S rRNA, LSU-rRNA)"/>
    <property type="evidence" value="ECO:0007669"/>
    <property type="project" value="TreeGrafter"/>
</dbReference>
<evidence type="ECO:0000256" key="6">
    <source>
        <dbReference type="ARBA" id="ARBA00022833"/>
    </source>
</evidence>
<dbReference type="OMA" id="HKRLAWT"/>
<dbReference type="EMBL" id="KE145371">
    <property type="protein sequence ID" value="EPE25646.1"/>
    <property type="molecule type" value="Genomic_DNA"/>
</dbReference>
<keyword evidence="3" id="KW-0597">Phosphoprotein</keyword>
<dbReference type="OrthoDB" id="272357at2759"/>
<reference evidence="16 17" key="1">
    <citation type="journal article" date="2013" name="BMC Genomics">
        <title>Genomics-driven discovery of the pneumocandin biosynthetic gene cluster in the fungus Glarea lozoyensis.</title>
        <authorList>
            <person name="Chen L."/>
            <person name="Yue Q."/>
            <person name="Zhang X."/>
            <person name="Xiang M."/>
            <person name="Wang C."/>
            <person name="Li S."/>
            <person name="Che Y."/>
            <person name="Ortiz-Lopez F.J."/>
            <person name="Bills G.F."/>
            <person name="Liu X."/>
            <person name="An Z."/>
        </authorList>
    </citation>
    <scope>NUCLEOTIDE SEQUENCE [LARGE SCALE GENOMIC DNA]</scope>
    <source>
        <strain evidence="17">ATCC 20868 / MF5171</strain>
    </source>
</reference>
<evidence type="ECO:0000256" key="12">
    <source>
        <dbReference type="ARBA" id="ARBA00077531"/>
    </source>
</evidence>
<dbReference type="PROSITE" id="PS51083">
    <property type="entry name" value="ZF_HIT"/>
    <property type="match status" value="1"/>
</dbReference>
<evidence type="ECO:0000256" key="5">
    <source>
        <dbReference type="ARBA" id="ARBA00022771"/>
    </source>
</evidence>
<gene>
    <name evidence="16" type="ORF">GLAREA_01558</name>
</gene>
<keyword evidence="5 13" id="KW-0863">Zinc-finger</keyword>
<dbReference type="InterPro" id="IPR007529">
    <property type="entry name" value="Znf_HIT"/>
</dbReference>
<evidence type="ECO:0000256" key="13">
    <source>
        <dbReference type="PROSITE-ProRule" id="PRU00453"/>
    </source>
</evidence>
<organism evidence="16 17">
    <name type="scientific">Glarea lozoyensis (strain ATCC 20868 / MF5171)</name>
    <dbReference type="NCBI Taxonomy" id="1116229"/>
    <lineage>
        <taxon>Eukaryota</taxon>
        <taxon>Fungi</taxon>
        <taxon>Dikarya</taxon>
        <taxon>Ascomycota</taxon>
        <taxon>Pezizomycotina</taxon>
        <taxon>Leotiomycetes</taxon>
        <taxon>Helotiales</taxon>
        <taxon>Helotiaceae</taxon>
        <taxon>Glarea</taxon>
    </lineage>
</organism>
<dbReference type="GO" id="GO:0005634">
    <property type="term" value="C:nucleus"/>
    <property type="evidence" value="ECO:0007669"/>
    <property type="project" value="TreeGrafter"/>
</dbReference>
<keyword evidence="6" id="KW-0862">Zinc</keyword>
<evidence type="ECO:0000256" key="10">
    <source>
        <dbReference type="ARBA" id="ARBA00061949"/>
    </source>
</evidence>
<dbReference type="KEGG" id="glz:GLAREA_01558"/>
<feature type="region of interest" description="Disordered" evidence="14">
    <location>
        <begin position="355"/>
        <end position="407"/>
    </location>
</feature>
<dbReference type="FunFam" id="3.30.60.190:FF:000001">
    <property type="entry name" value="box C/D snoRNA protein 1"/>
    <property type="match status" value="1"/>
</dbReference>
<dbReference type="GO" id="GO:0008270">
    <property type="term" value="F:zinc ion binding"/>
    <property type="evidence" value="ECO:0007669"/>
    <property type="project" value="UniProtKB-UniRule"/>
</dbReference>
<dbReference type="Pfam" id="PF25790">
    <property type="entry name" value="BCD1"/>
    <property type="match status" value="1"/>
</dbReference>
<evidence type="ECO:0000256" key="8">
    <source>
        <dbReference type="ARBA" id="ARBA00049598"/>
    </source>
</evidence>
<dbReference type="GO" id="GO:0048254">
    <property type="term" value="P:snoRNA localization"/>
    <property type="evidence" value="ECO:0007669"/>
    <property type="project" value="TreeGrafter"/>
</dbReference>
<feature type="compositionally biased region" description="Acidic residues" evidence="14">
    <location>
        <begin position="362"/>
        <end position="407"/>
    </location>
</feature>
<feature type="domain" description="HIT-type" evidence="15">
    <location>
        <begin position="10"/>
        <end position="44"/>
    </location>
</feature>
<dbReference type="InterPro" id="IPR051639">
    <property type="entry name" value="BCD1"/>
</dbReference>
<keyword evidence="1" id="KW-1017">Isopeptide bond</keyword>
<keyword evidence="2" id="KW-0690">Ribosome biogenesis</keyword>
<feature type="region of interest" description="Disordered" evidence="14">
    <location>
        <begin position="98"/>
        <end position="117"/>
    </location>
</feature>
<dbReference type="PANTHER" id="PTHR13483:SF11">
    <property type="entry name" value="ZINC FINGER HIT DOMAIN-CONTAINING PROTEIN 3"/>
    <property type="match status" value="1"/>
</dbReference>
<name>S3D0T8_GLAL2</name>
<dbReference type="Gene3D" id="3.30.60.190">
    <property type="match status" value="1"/>
</dbReference>
<proteinExistence type="inferred from homology"/>
<dbReference type="AlphaFoldDB" id="S3D0T8"/>
<dbReference type="Pfam" id="PF04438">
    <property type="entry name" value="zf-HIT"/>
    <property type="match status" value="1"/>
</dbReference>
<evidence type="ECO:0000256" key="9">
    <source>
        <dbReference type="ARBA" id="ARBA00049654"/>
    </source>
</evidence>
<dbReference type="STRING" id="1116229.S3D0T8"/>
<evidence type="ECO:0000256" key="14">
    <source>
        <dbReference type="SAM" id="MobiDB-lite"/>
    </source>
</evidence>
<dbReference type="GO" id="GO:0000492">
    <property type="term" value="P:box C/D snoRNP assembly"/>
    <property type="evidence" value="ECO:0007669"/>
    <property type="project" value="TreeGrafter"/>
</dbReference>
<comment type="similarity">
    <text evidence="9">Belongs to the BCD1 family.</text>
</comment>
<dbReference type="PANTHER" id="PTHR13483">
    <property type="entry name" value="BOX C_D SNORNA PROTEIN 1-RELATED"/>
    <property type="match status" value="1"/>
</dbReference>
<keyword evidence="17" id="KW-1185">Reference proteome</keyword>
<dbReference type="GO" id="GO:0070761">
    <property type="term" value="C:pre-snoRNP complex"/>
    <property type="evidence" value="ECO:0007669"/>
    <property type="project" value="TreeGrafter"/>
</dbReference>
<evidence type="ECO:0000256" key="11">
    <source>
        <dbReference type="ARBA" id="ARBA00068630"/>
    </source>
</evidence>
<comment type="subunit">
    <text evidence="10">Interacts with FBL, SNU13, NOP58, NUFIP1, RUVBL1, RUVBL2 and TAF9. Interacts (via HIT-type zinc finger) with the RUVBL1/RUVBL2 complex in the presence of ADP.</text>
</comment>
<dbReference type="Proteomes" id="UP000016922">
    <property type="component" value="Unassembled WGS sequence"/>
</dbReference>
<evidence type="ECO:0000256" key="1">
    <source>
        <dbReference type="ARBA" id="ARBA00022499"/>
    </source>
</evidence>
<dbReference type="RefSeq" id="XP_008086965.1">
    <property type="nucleotide sequence ID" value="XM_008088774.1"/>
</dbReference>
<evidence type="ECO:0000256" key="3">
    <source>
        <dbReference type="ARBA" id="ARBA00022553"/>
    </source>
</evidence>
<comment type="function">
    <text evidence="8">Required for box C/D snoRNAs accumulation involved in snoRNA processing, snoRNA transport to the nucleolus and ribosome biogenesis.</text>
</comment>
<evidence type="ECO:0000313" key="17">
    <source>
        <dbReference type="Proteomes" id="UP000016922"/>
    </source>
</evidence>
<keyword evidence="7" id="KW-0832">Ubl conjugation</keyword>
<dbReference type="GeneID" id="19460616"/>
<dbReference type="eggNOG" id="KOG2858">
    <property type="taxonomic scope" value="Eukaryota"/>
</dbReference>
<sequence>MAEPLLSDLCTICHILTPKYTCPKCSTKTCSLKCSRRHKLWSSCSGVRDPTTFKPRSELLTPSGVDHDYNFLHSIEAKIERSEKEIVEDRKLVSESELREARGGVERKHKGRSSNQDRKYNLLPGEVLIDKCLRLMGIRVMRAPVGMARRRENKTNWSKPHKSINWQVEWIKEGEKEKGKEEKLMAKCMGNIPLGVMWSRTCEAVERENMGSEEKSALKKRKASDLRVRERLAKRAKIEATRQSSVPMVGIAYLQEPTTGAWNIPIPSTTARSSPDPSKVSTHTPALEEYKEDFYLQRVPTPSSFPKVLVQLDPTLHLTDQLRGRAVLEYPTIYVFAKCSSLPKGFMLEKEFLQKTGQQALDESEESSSESSDGSEDSESSEDDSEDGSEDEGSDSSDTEEGEISNG</sequence>
<accession>S3D0T8</accession>
<dbReference type="InterPro" id="IPR057721">
    <property type="entry name" value="BCD1_alpha/beta"/>
</dbReference>
<evidence type="ECO:0000256" key="7">
    <source>
        <dbReference type="ARBA" id="ARBA00022843"/>
    </source>
</evidence>